<comment type="caution">
    <text evidence="1">The sequence shown here is derived from an EMBL/GenBank/DDBJ whole genome shotgun (WGS) entry which is preliminary data.</text>
</comment>
<protein>
    <submittedName>
        <fullName evidence="1">Uncharacterized protein</fullName>
    </submittedName>
</protein>
<accession>A0A392R7R7</accession>
<reference evidence="1 2" key="1">
    <citation type="journal article" date="2018" name="Front. Plant Sci.">
        <title>Red Clover (Trifolium pratense) and Zigzag Clover (T. medium) - A Picture of Genomic Similarities and Differences.</title>
        <authorList>
            <person name="Dluhosova J."/>
            <person name="Istvanek J."/>
            <person name="Nedelnik J."/>
            <person name="Repkova J."/>
        </authorList>
    </citation>
    <scope>NUCLEOTIDE SEQUENCE [LARGE SCALE GENOMIC DNA]</scope>
    <source>
        <strain evidence="2">cv. 10/8</strain>
        <tissue evidence="1">Leaf</tissue>
    </source>
</reference>
<organism evidence="1 2">
    <name type="scientific">Trifolium medium</name>
    <dbReference type="NCBI Taxonomy" id="97028"/>
    <lineage>
        <taxon>Eukaryota</taxon>
        <taxon>Viridiplantae</taxon>
        <taxon>Streptophyta</taxon>
        <taxon>Embryophyta</taxon>
        <taxon>Tracheophyta</taxon>
        <taxon>Spermatophyta</taxon>
        <taxon>Magnoliopsida</taxon>
        <taxon>eudicotyledons</taxon>
        <taxon>Gunneridae</taxon>
        <taxon>Pentapetalae</taxon>
        <taxon>rosids</taxon>
        <taxon>fabids</taxon>
        <taxon>Fabales</taxon>
        <taxon>Fabaceae</taxon>
        <taxon>Papilionoideae</taxon>
        <taxon>50 kb inversion clade</taxon>
        <taxon>NPAAA clade</taxon>
        <taxon>Hologalegina</taxon>
        <taxon>IRL clade</taxon>
        <taxon>Trifolieae</taxon>
        <taxon>Trifolium</taxon>
    </lineage>
</organism>
<proteinExistence type="predicted"/>
<sequence>MESPTSYIESHVVPIIKQICRMLKFDTEDLLDQVDDFTEFVNALKDYSWRLIKKESFFLERVLRFQKELASDAPFVNFVEEQEWCHKEVVTSLFDQTSVLKESMRVQEEIISISLSEEDLIEGRIET</sequence>
<keyword evidence="2" id="KW-1185">Reference proteome</keyword>
<feature type="non-terminal residue" evidence="1">
    <location>
        <position position="127"/>
    </location>
</feature>
<dbReference type="EMBL" id="LXQA010194288">
    <property type="protein sequence ID" value="MCI32299.1"/>
    <property type="molecule type" value="Genomic_DNA"/>
</dbReference>
<evidence type="ECO:0000313" key="1">
    <source>
        <dbReference type="EMBL" id="MCI32299.1"/>
    </source>
</evidence>
<dbReference type="Proteomes" id="UP000265520">
    <property type="component" value="Unassembled WGS sequence"/>
</dbReference>
<evidence type="ECO:0000313" key="2">
    <source>
        <dbReference type="Proteomes" id="UP000265520"/>
    </source>
</evidence>
<dbReference type="AlphaFoldDB" id="A0A392R7R7"/>
<name>A0A392R7R7_9FABA</name>